<proteinExistence type="predicted"/>
<keyword evidence="3" id="KW-1185">Reference proteome</keyword>
<organism evidence="2 3">
    <name type="scientific">Lithospermum erythrorhizon</name>
    <name type="common">Purple gromwell</name>
    <name type="synonym">Lithospermum officinale var. erythrorhizon</name>
    <dbReference type="NCBI Taxonomy" id="34254"/>
    <lineage>
        <taxon>Eukaryota</taxon>
        <taxon>Viridiplantae</taxon>
        <taxon>Streptophyta</taxon>
        <taxon>Embryophyta</taxon>
        <taxon>Tracheophyta</taxon>
        <taxon>Spermatophyta</taxon>
        <taxon>Magnoliopsida</taxon>
        <taxon>eudicotyledons</taxon>
        <taxon>Gunneridae</taxon>
        <taxon>Pentapetalae</taxon>
        <taxon>asterids</taxon>
        <taxon>lamiids</taxon>
        <taxon>Boraginales</taxon>
        <taxon>Boraginaceae</taxon>
        <taxon>Boraginoideae</taxon>
        <taxon>Lithospermeae</taxon>
        <taxon>Lithospermum</taxon>
    </lineage>
</organism>
<protein>
    <recommendedName>
        <fullName evidence="4">Transposase MuDR plant domain-containing protein</fullName>
    </recommendedName>
</protein>
<evidence type="ECO:0000313" key="2">
    <source>
        <dbReference type="EMBL" id="GAA0161696.1"/>
    </source>
</evidence>
<gene>
    <name evidence="2" type="ORF">LIER_17950</name>
</gene>
<accession>A0AAV3QES8</accession>
<comment type="caution">
    <text evidence="2">The sequence shown here is derived from an EMBL/GenBank/DDBJ whole genome shotgun (WGS) entry which is preliminary data.</text>
</comment>
<dbReference type="Proteomes" id="UP001454036">
    <property type="component" value="Unassembled WGS sequence"/>
</dbReference>
<dbReference type="EMBL" id="BAABME010004249">
    <property type="protein sequence ID" value="GAA0161696.1"/>
    <property type="molecule type" value="Genomic_DNA"/>
</dbReference>
<evidence type="ECO:0000313" key="3">
    <source>
        <dbReference type="Proteomes" id="UP001454036"/>
    </source>
</evidence>
<sequence length="251" mass="28636">MRKDNFGEDYEPLDEVDMDSEPYNGTYTEIEDGVFDDLRPILNDIGPLPEYSFEHSDQLRELSGSKDDGKEEVIREYAVTTKKPLKFVKNEPKSIHVKCIQEDCDFYVFCSQINKSKDLSIKTVDVNHTCGTSMKIPTISVKWLTKKYVNKVRRTPKISLKAFIGDIYDNLKVEISISTAYRAIKVAEYLMYGNENQQFASLWSYAKAMLDITSGSTVIIKQDEQKIPTSICVSSPIEDGFFGWVPQISMS</sequence>
<evidence type="ECO:0008006" key="4">
    <source>
        <dbReference type="Google" id="ProtNLM"/>
    </source>
</evidence>
<reference evidence="2 3" key="1">
    <citation type="submission" date="2024-01" db="EMBL/GenBank/DDBJ databases">
        <title>The complete chloroplast genome sequence of Lithospermum erythrorhizon: insights into the phylogenetic relationship among Boraginaceae species and the maternal lineages of purple gromwells.</title>
        <authorList>
            <person name="Okada T."/>
            <person name="Watanabe K."/>
        </authorList>
    </citation>
    <scope>NUCLEOTIDE SEQUENCE [LARGE SCALE GENOMIC DNA]</scope>
</reference>
<name>A0AAV3QES8_LITER</name>
<dbReference type="AlphaFoldDB" id="A0AAV3QES8"/>
<feature type="compositionally biased region" description="Acidic residues" evidence="1">
    <location>
        <begin position="7"/>
        <end position="20"/>
    </location>
</feature>
<feature type="region of interest" description="Disordered" evidence="1">
    <location>
        <begin position="1"/>
        <end position="31"/>
    </location>
</feature>
<dbReference type="PANTHER" id="PTHR31973:SF187">
    <property type="entry name" value="MUTATOR TRANSPOSASE MUDRA PROTEIN"/>
    <property type="match status" value="1"/>
</dbReference>
<dbReference type="PANTHER" id="PTHR31973">
    <property type="entry name" value="POLYPROTEIN, PUTATIVE-RELATED"/>
    <property type="match status" value="1"/>
</dbReference>
<evidence type="ECO:0000256" key="1">
    <source>
        <dbReference type="SAM" id="MobiDB-lite"/>
    </source>
</evidence>